<dbReference type="SMART" id="SM00729">
    <property type="entry name" value="Elp3"/>
    <property type="match status" value="1"/>
</dbReference>
<evidence type="ECO:0000313" key="11">
    <source>
        <dbReference type="Proteomes" id="UP001431186"/>
    </source>
</evidence>
<dbReference type="InterPro" id="IPR007197">
    <property type="entry name" value="rSAM"/>
</dbReference>
<dbReference type="CDD" id="cd01335">
    <property type="entry name" value="Radical_SAM"/>
    <property type="match status" value="1"/>
</dbReference>
<evidence type="ECO:0000256" key="2">
    <source>
        <dbReference type="ARBA" id="ARBA00022485"/>
    </source>
</evidence>
<dbReference type="Gene3D" id="3.80.30.20">
    <property type="entry name" value="tm_1862 like domain"/>
    <property type="match status" value="1"/>
</dbReference>
<evidence type="ECO:0000256" key="1">
    <source>
        <dbReference type="ARBA" id="ARBA00001966"/>
    </source>
</evidence>
<evidence type="ECO:0000256" key="4">
    <source>
        <dbReference type="ARBA" id="ARBA00022691"/>
    </source>
</evidence>
<dbReference type="Pfam" id="PF04055">
    <property type="entry name" value="Radical_SAM"/>
    <property type="match status" value="1"/>
</dbReference>
<evidence type="ECO:0000259" key="9">
    <source>
        <dbReference type="PROSITE" id="PS51918"/>
    </source>
</evidence>
<dbReference type="SUPFAM" id="SSF102114">
    <property type="entry name" value="Radical SAM enzymes"/>
    <property type="match status" value="1"/>
</dbReference>
<dbReference type="AlphaFoldDB" id="A0AAU9CB04"/>
<dbReference type="GO" id="GO:0046872">
    <property type="term" value="F:metal ion binding"/>
    <property type="evidence" value="ECO:0007669"/>
    <property type="project" value="UniProtKB-KW"/>
</dbReference>
<dbReference type="PROSITE" id="PS01278">
    <property type="entry name" value="MTTASE_RADICAL"/>
    <property type="match status" value="1"/>
</dbReference>
<organism evidence="10 11">
    <name type="scientific">Leptogranulimonas caecicola</name>
    <dbReference type="NCBI Taxonomy" id="2894156"/>
    <lineage>
        <taxon>Bacteria</taxon>
        <taxon>Bacillati</taxon>
        <taxon>Actinomycetota</taxon>
        <taxon>Coriobacteriia</taxon>
        <taxon>Coriobacteriales</taxon>
        <taxon>Kribbibacteriaceae</taxon>
        <taxon>Leptogranulimonas</taxon>
    </lineage>
</organism>
<dbReference type="PANTHER" id="PTHR11918:SF45">
    <property type="entry name" value="THREONYLCARBAMOYLADENOSINE TRNA METHYLTHIOTRANSFERASE"/>
    <property type="match status" value="1"/>
</dbReference>
<dbReference type="InterPro" id="IPR020612">
    <property type="entry name" value="Methylthiotransferase_CS"/>
</dbReference>
<feature type="domain" description="MTTase N-terminal" evidence="8">
    <location>
        <begin position="12"/>
        <end position="114"/>
    </location>
</feature>
<dbReference type="InterPro" id="IPR038135">
    <property type="entry name" value="Methylthiotransferase_N_sf"/>
</dbReference>
<evidence type="ECO:0000256" key="7">
    <source>
        <dbReference type="ARBA" id="ARBA00023014"/>
    </source>
</evidence>
<reference evidence="10" key="1">
    <citation type="submission" date="2021-11" db="EMBL/GenBank/DDBJ databases">
        <title>Complete genome sequence of Atopobiaceae bacterium TOC12.</title>
        <authorList>
            <person name="Morinaga K."/>
            <person name="Kusada H."/>
            <person name="Tamaki H."/>
        </authorList>
    </citation>
    <scope>NUCLEOTIDE SEQUENCE</scope>
    <source>
        <strain evidence="10">TOC12</strain>
    </source>
</reference>
<dbReference type="InterPro" id="IPR023404">
    <property type="entry name" value="rSAM_horseshoe"/>
</dbReference>
<keyword evidence="11" id="KW-1185">Reference proteome</keyword>
<dbReference type="InterPro" id="IPR006638">
    <property type="entry name" value="Elp3/MiaA/NifB-like_rSAM"/>
</dbReference>
<evidence type="ECO:0000256" key="5">
    <source>
        <dbReference type="ARBA" id="ARBA00022723"/>
    </source>
</evidence>
<feature type="domain" description="Radical SAM core" evidence="9">
    <location>
        <begin position="177"/>
        <end position="404"/>
    </location>
</feature>
<dbReference type="InterPro" id="IPR013848">
    <property type="entry name" value="Methylthiotransferase_N"/>
</dbReference>
<dbReference type="GO" id="GO:0051539">
    <property type="term" value="F:4 iron, 4 sulfur cluster binding"/>
    <property type="evidence" value="ECO:0007669"/>
    <property type="project" value="UniProtKB-KW"/>
</dbReference>
<gene>
    <name evidence="10" type="ORF">ATTO_09590</name>
</gene>
<dbReference type="PANTHER" id="PTHR11918">
    <property type="entry name" value="RADICAL SAM PROTEINS"/>
    <property type="match status" value="1"/>
</dbReference>
<evidence type="ECO:0000259" key="8">
    <source>
        <dbReference type="PROSITE" id="PS51449"/>
    </source>
</evidence>
<dbReference type="SFLD" id="SFLDS00029">
    <property type="entry name" value="Radical_SAM"/>
    <property type="match status" value="1"/>
</dbReference>
<keyword evidence="6" id="KW-0408">Iron</keyword>
<dbReference type="Gene3D" id="3.40.50.12160">
    <property type="entry name" value="Methylthiotransferase, N-terminal domain"/>
    <property type="match status" value="1"/>
</dbReference>
<dbReference type="PROSITE" id="PS51449">
    <property type="entry name" value="MTTASE_N"/>
    <property type="match status" value="1"/>
</dbReference>
<evidence type="ECO:0000313" key="10">
    <source>
        <dbReference type="EMBL" id="BDC91087.1"/>
    </source>
</evidence>
<dbReference type="GO" id="GO:0035598">
    <property type="term" value="F:tRNA (N(6)-L-threonylcarbamoyladenosine(37)-C(2))-methylthiotransferase activity"/>
    <property type="evidence" value="ECO:0007669"/>
    <property type="project" value="TreeGrafter"/>
</dbReference>
<name>A0AAU9CB04_9ACTN</name>
<proteinExistence type="predicted"/>
<evidence type="ECO:0000256" key="3">
    <source>
        <dbReference type="ARBA" id="ARBA00022679"/>
    </source>
</evidence>
<keyword evidence="2" id="KW-0004">4Fe-4S</keyword>
<dbReference type="KEGG" id="lcal:ATTO_09590"/>
<sequence>MTAAQHKGVKPLKVALKNLGCRVNRAELDAIAASLEQAGCELVGEDEASIVVVNTCAVTGEAEAKARKSLRHYASLPQVQSVVATGCMATLFADEVASLGEKMQVEVLKTQVASCVLAEAGRLGLADAVAGAGKGLQDRPGGSLQVHESAPSASASQIAVDSSLLPVTSEAQGTVTPTGRMRPGIKIQDGCDNRCTYCIVWKARGPARSLSPHEAVAAVSQAVEQGAGEVVLTGIDLGRYDGGIGLAGLLDQLLVKTKVGRIRLSSVEPVELSDDLLRLMGDSSGRVAPFLHLPLQSGCDATLARMGRPYDTARYRAIVERARELVPGLALACDLIVGFPGETAQEFNQSLEFCRSMDYANMHVFRYSKRPGTPAAVAPDQVDPQVAHERSRLMRQMARQSRTSYLASCIGRQELAFIERPGRAITGGLAEVLVDSGAGFAPGSFVKVAPHSLLPSGQLDGRSATA</sequence>
<evidence type="ECO:0000256" key="6">
    <source>
        <dbReference type="ARBA" id="ARBA00023004"/>
    </source>
</evidence>
<dbReference type="InterPro" id="IPR058240">
    <property type="entry name" value="rSAM_sf"/>
</dbReference>
<keyword evidence="5" id="KW-0479">Metal-binding</keyword>
<dbReference type="PROSITE" id="PS51918">
    <property type="entry name" value="RADICAL_SAM"/>
    <property type="match status" value="1"/>
</dbReference>
<dbReference type="EMBL" id="AP025285">
    <property type="protein sequence ID" value="BDC91087.1"/>
    <property type="molecule type" value="Genomic_DNA"/>
</dbReference>
<protein>
    <submittedName>
        <fullName evidence="10">tRNA (N(6)-L-threonylcarbamoyladenosine(37)-C(2))-methylthiotransferase MtaB</fullName>
    </submittedName>
</protein>
<keyword evidence="3" id="KW-0808">Transferase</keyword>
<keyword evidence="4" id="KW-0949">S-adenosyl-L-methionine</keyword>
<dbReference type="Proteomes" id="UP001431186">
    <property type="component" value="Chromosome"/>
</dbReference>
<dbReference type="SFLD" id="SFLDG01082">
    <property type="entry name" value="B12-binding_domain_containing"/>
    <property type="match status" value="1"/>
</dbReference>
<dbReference type="Pfam" id="PF00919">
    <property type="entry name" value="UPF0004"/>
    <property type="match status" value="1"/>
</dbReference>
<comment type="cofactor">
    <cofactor evidence="1">
        <name>[4Fe-4S] cluster</name>
        <dbReference type="ChEBI" id="CHEBI:49883"/>
    </cofactor>
</comment>
<dbReference type="RefSeq" id="WP_265591209.1">
    <property type="nucleotide sequence ID" value="NZ_AP025285.1"/>
</dbReference>
<keyword evidence="7" id="KW-0411">Iron-sulfur</keyword>
<accession>A0AAU9CB04</accession>